<keyword evidence="2" id="KW-1185">Reference proteome</keyword>
<accession>A0A5C6AEQ3</accession>
<dbReference type="AlphaFoldDB" id="A0A5C6AEQ3"/>
<gene>
    <name evidence="1" type="ORF">Pla108_19500</name>
</gene>
<dbReference type="SUPFAM" id="SSF55961">
    <property type="entry name" value="Bet v1-like"/>
    <property type="match status" value="1"/>
</dbReference>
<dbReference type="InterPro" id="IPR023393">
    <property type="entry name" value="START-like_dom_sf"/>
</dbReference>
<evidence type="ECO:0000313" key="2">
    <source>
        <dbReference type="Proteomes" id="UP000317421"/>
    </source>
</evidence>
<protein>
    <submittedName>
        <fullName evidence="1">Polyketide cyclase / dehydrase and lipid transport</fullName>
    </submittedName>
</protein>
<proteinExistence type="predicted"/>
<name>A0A5C6AEQ3_9BACT</name>
<sequence length="144" mass="15817">MASLYQETLLNQPASKVWHALRDISKTHELFAGVLTDCHIERQGSEGDGVEGNGGEGDLRTVTFANGMVVRERIVAIDDQRQRIAYTVLGDMFDYHAASMQVVAVSDDACKFVWYSDLLPDSRAEVVAPLMRAGCAALRRSLDG</sequence>
<dbReference type="EMBL" id="SJPR01000002">
    <property type="protein sequence ID" value="TWT97798.1"/>
    <property type="molecule type" value="Genomic_DNA"/>
</dbReference>
<organism evidence="1 2">
    <name type="scientific">Botrimarina colliarenosi</name>
    <dbReference type="NCBI Taxonomy" id="2528001"/>
    <lineage>
        <taxon>Bacteria</taxon>
        <taxon>Pseudomonadati</taxon>
        <taxon>Planctomycetota</taxon>
        <taxon>Planctomycetia</taxon>
        <taxon>Pirellulales</taxon>
        <taxon>Lacipirellulaceae</taxon>
        <taxon>Botrimarina</taxon>
    </lineage>
</organism>
<dbReference type="RefSeq" id="WP_146444698.1">
    <property type="nucleotide sequence ID" value="NZ_SJPR01000002.1"/>
</dbReference>
<dbReference type="Pfam" id="PF10604">
    <property type="entry name" value="Polyketide_cyc2"/>
    <property type="match status" value="1"/>
</dbReference>
<comment type="caution">
    <text evidence="1">The sequence shown here is derived from an EMBL/GenBank/DDBJ whole genome shotgun (WGS) entry which is preliminary data.</text>
</comment>
<dbReference type="OrthoDB" id="1364128at2"/>
<evidence type="ECO:0000313" key="1">
    <source>
        <dbReference type="EMBL" id="TWT97798.1"/>
    </source>
</evidence>
<reference evidence="1 2" key="1">
    <citation type="submission" date="2019-02" db="EMBL/GenBank/DDBJ databases">
        <title>Deep-cultivation of Planctomycetes and their phenomic and genomic characterization uncovers novel biology.</title>
        <authorList>
            <person name="Wiegand S."/>
            <person name="Jogler M."/>
            <person name="Boedeker C."/>
            <person name="Pinto D."/>
            <person name="Vollmers J."/>
            <person name="Rivas-Marin E."/>
            <person name="Kohn T."/>
            <person name="Peeters S.H."/>
            <person name="Heuer A."/>
            <person name="Rast P."/>
            <person name="Oberbeckmann S."/>
            <person name="Bunk B."/>
            <person name="Jeske O."/>
            <person name="Meyerdierks A."/>
            <person name="Storesund J.E."/>
            <person name="Kallscheuer N."/>
            <person name="Luecker S."/>
            <person name="Lage O.M."/>
            <person name="Pohl T."/>
            <person name="Merkel B.J."/>
            <person name="Hornburger P."/>
            <person name="Mueller R.-W."/>
            <person name="Bruemmer F."/>
            <person name="Labrenz M."/>
            <person name="Spormann A.M."/>
            <person name="Op Den Camp H."/>
            <person name="Overmann J."/>
            <person name="Amann R."/>
            <person name="Jetten M.S.M."/>
            <person name="Mascher T."/>
            <person name="Medema M.H."/>
            <person name="Devos D.P."/>
            <person name="Kaster A.-K."/>
            <person name="Ovreas L."/>
            <person name="Rohde M."/>
            <person name="Galperin M.Y."/>
            <person name="Jogler C."/>
        </authorList>
    </citation>
    <scope>NUCLEOTIDE SEQUENCE [LARGE SCALE GENOMIC DNA]</scope>
    <source>
        <strain evidence="1 2">Pla108</strain>
    </source>
</reference>
<dbReference type="CDD" id="cd07821">
    <property type="entry name" value="PYR_PYL_RCAR_like"/>
    <property type="match status" value="1"/>
</dbReference>
<dbReference type="Proteomes" id="UP000317421">
    <property type="component" value="Unassembled WGS sequence"/>
</dbReference>
<dbReference type="InterPro" id="IPR019587">
    <property type="entry name" value="Polyketide_cyclase/dehydratase"/>
</dbReference>
<dbReference type="Gene3D" id="3.30.530.20">
    <property type="match status" value="1"/>
</dbReference>